<keyword evidence="4" id="KW-1185">Reference proteome</keyword>
<evidence type="ECO:0000259" key="2">
    <source>
        <dbReference type="SMART" id="SM00331"/>
    </source>
</evidence>
<dbReference type="AlphaFoldDB" id="A0A263CZ74"/>
<dbReference type="InterPro" id="IPR036457">
    <property type="entry name" value="PPM-type-like_dom_sf"/>
</dbReference>
<reference evidence="3 4" key="1">
    <citation type="submission" date="2017-07" db="EMBL/GenBank/DDBJ databases">
        <title>Amycolatopsis antarcticus sp. nov., isolated from the surface of an Antarcticus brown macroalga.</title>
        <authorList>
            <person name="Wang J."/>
            <person name="Leiva S."/>
            <person name="Huang J."/>
            <person name="Huang Y."/>
        </authorList>
    </citation>
    <scope>NUCLEOTIDE SEQUENCE [LARGE SCALE GENOMIC DNA]</scope>
    <source>
        <strain evidence="3 4">AU-G6</strain>
    </source>
</reference>
<dbReference type="Gene3D" id="3.60.40.10">
    <property type="entry name" value="PPM-type phosphatase domain"/>
    <property type="match status" value="1"/>
</dbReference>
<organism evidence="3 4">
    <name type="scientific">Amycolatopsis antarctica</name>
    <dbReference type="NCBI Taxonomy" id="1854586"/>
    <lineage>
        <taxon>Bacteria</taxon>
        <taxon>Bacillati</taxon>
        <taxon>Actinomycetota</taxon>
        <taxon>Actinomycetes</taxon>
        <taxon>Pseudonocardiales</taxon>
        <taxon>Pseudonocardiaceae</taxon>
        <taxon>Amycolatopsis</taxon>
    </lineage>
</organism>
<accession>A0A263CZ74</accession>
<dbReference type="OrthoDB" id="108143at2"/>
<dbReference type="Pfam" id="PF07228">
    <property type="entry name" value="SpoIIE"/>
    <property type="match status" value="1"/>
</dbReference>
<dbReference type="SMART" id="SM00331">
    <property type="entry name" value="PP2C_SIG"/>
    <property type="match status" value="1"/>
</dbReference>
<evidence type="ECO:0000313" key="3">
    <source>
        <dbReference type="EMBL" id="OZM71198.1"/>
    </source>
</evidence>
<dbReference type="EMBL" id="NKYE01000015">
    <property type="protein sequence ID" value="OZM71198.1"/>
    <property type="molecule type" value="Genomic_DNA"/>
</dbReference>
<feature type="domain" description="PPM-type phosphatase" evidence="2">
    <location>
        <begin position="201"/>
        <end position="414"/>
    </location>
</feature>
<protein>
    <submittedName>
        <fullName evidence="3">Translation initiation factor IF-2</fullName>
    </submittedName>
</protein>
<keyword evidence="3" id="KW-0648">Protein biosynthesis</keyword>
<dbReference type="GO" id="GO:0003743">
    <property type="term" value="F:translation initiation factor activity"/>
    <property type="evidence" value="ECO:0007669"/>
    <property type="project" value="UniProtKB-KW"/>
</dbReference>
<gene>
    <name evidence="3" type="ORF">CFN78_22140</name>
</gene>
<dbReference type="PANTHER" id="PTHR43156">
    <property type="entry name" value="STAGE II SPORULATION PROTEIN E-RELATED"/>
    <property type="match status" value="1"/>
</dbReference>
<comment type="caution">
    <text evidence="3">The sequence shown here is derived from an EMBL/GenBank/DDBJ whole genome shotgun (WGS) entry which is preliminary data.</text>
</comment>
<keyword evidence="1" id="KW-0378">Hydrolase</keyword>
<dbReference type="PANTHER" id="PTHR43156:SF2">
    <property type="entry name" value="STAGE II SPORULATION PROTEIN E"/>
    <property type="match status" value="1"/>
</dbReference>
<dbReference type="InterPro" id="IPR001932">
    <property type="entry name" value="PPM-type_phosphatase-like_dom"/>
</dbReference>
<dbReference type="InParanoid" id="A0A263CZ74"/>
<evidence type="ECO:0000313" key="4">
    <source>
        <dbReference type="Proteomes" id="UP000242444"/>
    </source>
</evidence>
<dbReference type="GO" id="GO:0016791">
    <property type="term" value="F:phosphatase activity"/>
    <property type="evidence" value="ECO:0007669"/>
    <property type="project" value="TreeGrafter"/>
</dbReference>
<name>A0A263CZ74_9PSEU</name>
<dbReference type="Proteomes" id="UP000242444">
    <property type="component" value="Unassembled WGS sequence"/>
</dbReference>
<evidence type="ECO:0000256" key="1">
    <source>
        <dbReference type="ARBA" id="ARBA00022801"/>
    </source>
</evidence>
<keyword evidence="3" id="KW-0396">Initiation factor</keyword>
<proteinExistence type="predicted"/>
<sequence>MRTLLRSLCDRHGVPVESRARLVLSVLTVARPCLDDGGTATLTASVVMPAGAVADPVRDAIAEPAADPDGDPAEPRPLLVVGLRPCTDMPVPADTELPLPAVTGEDGDLVWRLPLPGPPARDGTGPDDRGGPEEAELRAVLARSDVLDRDQRALKHELAETNRGVLAMYVQLEERDEQLRRAHAVIFRELEDALRPPPPSVDGVELAVHYAPAGVDTPVGGDLYDWLVLPDGTVHITIVDAVGHGVTSTRTALAVAHTVRTLALEGHPLPELVGHAARTLARITPAHMATVLLARFCPRTGLLQLANGSHPPALITDAAGIGDFARIRGRGIGFPSPGSAEVESRTLRPGDLALLYTDGLTESRKDLDEGERRLLAATRRHAAMDTARLPASIVEEMHTEVLHQDDTLLLALRYTGPPA</sequence>
<dbReference type="InterPro" id="IPR052016">
    <property type="entry name" value="Bact_Sigma-Reg"/>
</dbReference>